<reference evidence="1 2" key="1">
    <citation type="submission" date="2018-03" db="EMBL/GenBank/DDBJ databases">
        <title>Genomic Encyclopedia of Archaeal and Bacterial Type Strains, Phase II (KMG-II): from individual species to whole genera.</title>
        <authorList>
            <person name="Goeker M."/>
        </authorList>
    </citation>
    <scope>NUCLEOTIDE SEQUENCE [LARGE SCALE GENOMIC DNA]</scope>
    <source>
        <strain evidence="1 2">DSM 45312</strain>
    </source>
</reference>
<dbReference type="RefSeq" id="WP_106582746.1">
    <property type="nucleotide sequence ID" value="NZ_PYGA01000006.1"/>
</dbReference>
<sequence length="161" mass="17868">MDALPEAPFSELINKPKATVARLNRTPGHALRLRRRSEADLILIQEEENSTRTAMVNTAMRFLAELMDGDHATRTAAAKAAEKVFPWIRFLPAGDVEAFLDQLAEVLRATEQLNTHAPVLQLVVDWQHTAEIHADPELLAALTRSEDGDFGPVPPPPGYER</sequence>
<organism evidence="1 2">
    <name type="scientific">Murinocardiopsis flavida</name>
    <dbReference type="NCBI Taxonomy" id="645275"/>
    <lineage>
        <taxon>Bacteria</taxon>
        <taxon>Bacillati</taxon>
        <taxon>Actinomycetota</taxon>
        <taxon>Actinomycetes</taxon>
        <taxon>Streptosporangiales</taxon>
        <taxon>Nocardiopsidaceae</taxon>
        <taxon>Murinocardiopsis</taxon>
    </lineage>
</organism>
<gene>
    <name evidence="1" type="ORF">CLV63_10638</name>
</gene>
<evidence type="ECO:0008006" key="3">
    <source>
        <dbReference type="Google" id="ProtNLM"/>
    </source>
</evidence>
<dbReference type="AlphaFoldDB" id="A0A2P8DLA3"/>
<dbReference type="EMBL" id="PYGA01000006">
    <property type="protein sequence ID" value="PSK97990.1"/>
    <property type="molecule type" value="Genomic_DNA"/>
</dbReference>
<dbReference type="OrthoDB" id="3378334at2"/>
<dbReference type="Proteomes" id="UP000240542">
    <property type="component" value="Unassembled WGS sequence"/>
</dbReference>
<proteinExistence type="predicted"/>
<name>A0A2P8DLA3_9ACTN</name>
<comment type="caution">
    <text evidence="1">The sequence shown here is derived from an EMBL/GenBank/DDBJ whole genome shotgun (WGS) entry which is preliminary data.</text>
</comment>
<keyword evidence="2" id="KW-1185">Reference proteome</keyword>
<accession>A0A2P8DLA3</accession>
<protein>
    <recommendedName>
        <fullName evidence="3">Prevent-host-death family protein</fullName>
    </recommendedName>
</protein>
<evidence type="ECO:0000313" key="1">
    <source>
        <dbReference type="EMBL" id="PSK97990.1"/>
    </source>
</evidence>
<evidence type="ECO:0000313" key="2">
    <source>
        <dbReference type="Proteomes" id="UP000240542"/>
    </source>
</evidence>